<evidence type="ECO:0000256" key="3">
    <source>
        <dbReference type="ARBA" id="ARBA00022490"/>
    </source>
</evidence>
<feature type="compositionally biased region" description="Pro residues" evidence="6">
    <location>
        <begin position="71"/>
        <end position="108"/>
    </location>
</feature>
<feature type="compositionally biased region" description="Pro residues" evidence="6">
    <location>
        <begin position="1066"/>
        <end position="1077"/>
    </location>
</feature>
<comment type="caution">
    <text evidence="9">The sequence shown here is derived from an EMBL/GenBank/DDBJ whole genome shotgun (WGS) entry which is preliminary data.</text>
</comment>
<evidence type="ECO:0000259" key="8">
    <source>
        <dbReference type="PROSITE" id="PS50841"/>
    </source>
</evidence>
<dbReference type="Pfam" id="PF00307">
    <property type="entry name" value="CH"/>
    <property type="match status" value="1"/>
</dbReference>
<dbReference type="Pfam" id="PF00778">
    <property type="entry name" value="DIX"/>
    <property type="match status" value="1"/>
</dbReference>
<evidence type="ECO:0008006" key="11">
    <source>
        <dbReference type="Google" id="ProtNLM"/>
    </source>
</evidence>
<evidence type="ECO:0000256" key="6">
    <source>
        <dbReference type="SAM" id="MobiDB-lite"/>
    </source>
</evidence>
<feature type="domain" description="DIX" evidence="8">
    <location>
        <begin position="1381"/>
        <end position="1461"/>
    </location>
</feature>
<comment type="subcellular location">
    <subcellularLocation>
        <location evidence="1">Cytoplasm</location>
    </subcellularLocation>
</comment>
<dbReference type="SMART" id="SM00021">
    <property type="entry name" value="DAX"/>
    <property type="match status" value="1"/>
</dbReference>
<evidence type="ECO:0000256" key="4">
    <source>
        <dbReference type="ARBA" id="ARBA00022687"/>
    </source>
</evidence>
<reference evidence="9 10" key="1">
    <citation type="journal article" date="2024" name="BMC Genomics">
        <title>Genome assembly of redclaw crayfish (Cherax quadricarinatus) provides insights into its immune adaptation and hypoxia tolerance.</title>
        <authorList>
            <person name="Liu Z."/>
            <person name="Zheng J."/>
            <person name="Li H."/>
            <person name="Fang K."/>
            <person name="Wang S."/>
            <person name="He J."/>
            <person name="Zhou D."/>
            <person name="Weng S."/>
            <person name="Chi M."/>
            <person name="Gu Z."/>
            <person name="He J."/>
            <person name="Li F."/>
            <person name="Wang M."/>
        </authorList>
    </citation>
    <scope>NUCLEOTIDE SEQUENCE [LARGE SCALE GENOMIC DNA]</scope>
    <source>
        <strain evidence="9">ZL_2023a</strain>
    </source>
</reference>
<proteinExistence type="predicted"/>
<feature type="compositionally biased region" description="Basic and acidic residues" evidence="6">
    <location>
        <begin position="185"/>
        <end position="288"/>
    </location>
</feature>
<feature type="region of interest" description="Disordered" evidence="6">
    <location>
        <begin position="885"/>
        <end position="959"/>
    </location>
</feature>
<accession>A0AAW0XMU1</accession>
<evidence type="ECO:0000259" key="7">
    <source>
        <dbReference type="PROSITE" id="PS50021"/>
    </source>
</evidence>
<dbReference type="InterPro" id="IPR001158">
    <property type="entry name" value="DIX"/>
</dbReference>
<feature type="region of interest" description="Disordered" evidence="6">
    <location>
        <begin position="992"/>
        <end position="1172"/>
    </location>
</feature>
<dbReference type="Proteomes" id="UP001445076">
    <property type="component" value="Unassembled WGS sequence"/>
</dbReference>
<dbReference type="InterPro" id="IPR036872">
    <property type="entry name" value="CH_dom_sf"/>
</dbReference>
<gene>
    <name evidence="9" type="ORF">OTU49_000035</name>
</gene>
<feature type="compositionally biased region" description="Low complexity" evidence="6">
    <location>
        <begin position="360"/>
        <end position="382"/>
    </location>
</feature>
<dbReference type="InterPro" id="IPR015506">
    <property type="entry name" value="Dsh/Dvl-rel"/>
</dbReference>
<dbReference type="EMBL" id="JARKIK010000018">
    <property type="protein sequence ID" value="KAK8745822.1"/>
    <property type="molecule type" value="Genomic_DNA"/>
</dbReference>
<reference evidence="9" key="2">
    <citation type="submission" date="2024-01" db="EMBL/GenBank/DDBJ databases">
        <authorList>
            <person name="He J."/>
            <person name="Wang M."/>
            <person name="Zheng J."/>
            <person name="Liu Z."/>
        </authorList>
    </citation>
    <scope>NUCLEOTIDE SEQUENCE</scope>
    <source>
        <strain evidence="9">ZL_2023a</strain>
        <tissue evidence="9">Muscle</tissue>
    </source>
</reference>
<dbReference type="EMBL" id="JARKIK010000018">
    <property type="protein sequence ID" value="KAK8745828.1"/>
    <property type="molecule type" value="Genomic_DNA"/>
</dbReference>
<evidence type="ECO:0000313" key="9">
    <source>
        <dbReference type="EMBL" id="KAK8745826.1"/>
    </source>
</evidence>
<feature type="compositionally biased region" description="Pro residues" evidence="6">
    <location>
        <begin position="149"/>
        <end position="161"/>
    </location>
</feature>
<organism evidence="9 10">
    <name type="scientific">Cherax quadricarinatus</name>
    <name type="common">Australian red claw crayfish</name>
    <dbReference type="NCBI Taxonomy" id="27406"/>
    <lineage>
        <taxon>Eukaryota</taxon>
        <taxon>Metazoa</taxon>
        <taxon>Ecdysozoa</taxon>
        <taxon>Arthropoda</taxon>
        <taxon>Crustacea</taxon>
        <taxon>Multicrustacea</taxon>
        <taxon>Malacostraca</taxon>
        <taxon>Eumalacostraca</taxon>
        <taxon>Eucarida</taxon>
        <taxon>Decapoda</taxon>
        <taxon>Pleocyemata</taxon>
        <taxon>Astacidea</taxon>
        <taxon>Parastacoidea</taxon>
        <taxon>Parastacidae</taxon>
        <taxon>Cherax</taxon>
    </lineage>
</organism>
<feature type="region of interest" description="Disordered" evidence="6">
    <location>
        <begin position="598"/>
        <end position="639"/>
    </location>
</feature>
<feature type="compositionally biased region" description="Gly residues" evidence="6">
    <location>
        <begin position="937"/>
        <end position="947"/>
    </location>
</feature>
<dbReference type="GO" id="GO:0005829">
    <property type="term" value="C:cytosol"/>
    <property type="evidence" value="ECO:0007669"/>
    <property type="project" value="TreeGrafter"/>
</dbReference>
<feature type="compositionally biased region" description="Pro residues" evidence="6">
    <location>
        <begin position="426"/>
        <end position="436"/>
    </location>
</feature>
<keyword evidence="10" id="KW-1185">Reference proteome</keyword>
<feature type="compositionally biased region" description="Basic and acidic residues" evidence="6">
    <location>
        <begin position="1163"/>
        <end position="1172"/>
    </location>
</feature>
<dbReference type="PROSITE" id="PS50841">
    <property type="entry name" value="DIX"/>
    <property type="match status" value="1"/>
</dbReference>
<evidence type="ECO:0000313" key="10">
    <source>
        <dbReference type="Proteomes" id="UP001445076"/>
    </source>
</evidence>
<evidence type="ECO:0000256" key="2">
    <source>
        <dbReference type="ARBA" id="ARBA00022473"/>
    </source>
</evidence>
<feature type="compositionally biased region" description="Polar residues" evidence="6">
    <location>
        <begin position="54"/>
        <end position="67"/>
    </location>
</feature>
<dbReference type="Gene3D" id="2.40.240.130">
    <property type="match status" value="1"/>
</dbReference>
<dbReference type="SUPFAM" id="SSF47576">
    <property type="entry name" value="Calponin-homology domain, CH-domain"/>
    <property type="match status" value="1"/>
</dbReference>
<feature type="region of interest" description="Disordered" evidence="6">
    <location>
        <begin position="1349"/>
        <end position="1376"/>
    </location>
</feature>
<keyword evidence="4 5" id="KW-0879">Wnt signaling pathway</keyword>
<dbReference type="SMART" id="SM00033">
    <property type="entry name" value="CH"/>
    <property type="match status" value="1"/>
</dbReference>
<dbReference type="InterPro" id="IPR001715">
    <property type="entry name" value="CH_dom"/>
</dbReference>
<dbReference type="EMBL" id="JARKIK010000018">
    <property type="protein sequence ID" value="KAK8745823.1"/>
    <property type="molecule type" value="Genomic_DNA"/>
</dbReference>
<feature type="compositionally biased region" description="Low complexity" evidence="6">
    <location>
        <begin position="458"/>
        <end position="528"/>
    </location>
</feature>
<evidence type="ECO:0000256" key="5">
    <source>
        <dbReference type="PROSITE-ProRule" id="PRU00069"/>
    </source>
</evidence>
<dbReference type="PANTHER" id="PTHR10878">
    <property type="entry name" value="SEGMENT POLARITY PROTEIN DISHEVELLED"/>
    <property type="match status" value="1"/>
</dbReference>
<dbReference type="SUPFAM" id="SSF54236">
    <property type="entry name" value="Ubiquitin-like"/>
    <property type="match status" value="1"/>
</dbReference>
<feature type="compositionally biased region" description="Basic and acidic residues" evidence="6">
    <location>
        <begin position="1363"/>
        <end position="1372"/>
    </location>
</feature>
<sequence>MDACRVLAHLLLERKNKNRAARQHPAGVGGSRGRLYRSEPAIHALGEDLLPRPLNNTTSRGLSSSVDNDAPPLPSSRPPPPPSHPPPPVPPHGQHLPQPPQQPLPPVPGHRQDENMYQQELLPQAPGTCTLPRRGMVREDPNVRFRSPSNPPPASRQPPPYSRHQPPDPLRRPRGPYQPPPPPKMDVREPRERDKQELHGCREPRDIDLRDIRNSRNLEDTRERDFRELKDPKERDSRDQWEGRNFRGSHEHRNQQDIKDARDSTHFREIRESWERRNSSVPQPHEDLTSSSLPRPSYESWAPKNNRWSVRDLDSGFDSLSTPAMENGPHSLDAPAGRNGQLVAADVPYSQSTEDLLNASRTSPVSISSTTTSTSSVSSSPVQYPTIRPAKQPCVTGSSHTHPSPHNSPHTHPSPHNSPHTHPTPHNSPHPHPSPHNSPHTHPSPHNSPHTHPPPHNSPHTHPSHTHPSQSSPHIHLSRSSPHTHPSRSSPHIHPSNSSQNTHPSRSSPHSHPSPHSSPHPTSGSPRGLSTSQYTMPVGPPRPASPDGALLSDSVYPQDTQPRYAEIPDLPETRKNEERLNHRLSRDFRDIRDNRELREGRETKRDPRDLKDTRHSSEPRNNKDARLSREFRDTSLPRDIRDNRDSRAYMEVREETFAHDGETRGFRELSVDVEEHEVLESRQERIQGRRESRLYNGERGEAAKGFISESSNLLRVRDAPSHDCRDRDADGADGLQVTEERRALHLREGGSQQDAVRRGDGCTAASSVSWMEWTQQLQAYVAWVNSQLRKRGRPLISDLRRDLQNGVVFADLIEIISGERVAGVSREVEGAAPQVARENLERILQFMAAKRIRMTHITSKEVAEGNLKSIMRIILALAAHYKPQSVKAASPHQQPETSAPRPSTQPTTHDVGVGPDAPTAASDKTPNLSANRRALVTGGGEDPGGVMGLRRHPSMTAAPATPLDSCPVYENLPRRVAPTRWAYDSLRASHKFQWSGPTDCPSGPNKGGLDESCDDPMTTSLNTSVEGDGEVSSRREASGTRNTRPAALNFWQDLTTRQDTKTPSDSHPPPPPSQPPPDDPDNPFRYHTIHRMSGRRKLPQIPGAATPSSRVTTPQEGQESPRGPGERPGGGGVGEEGSREPEGRSQNSSPATSLVRGPTMDQWSREKNPMEPWEHDNLKSVLRDLNNTRDQLLALQNLEVETTSSRVGQTLHPSELVEATTASVKQELLHLSLARQALEADKLELTRLLEQREGIITELRKQMYQRDKTIQAQRAQYEEVIKNVQNGKRVVGGECPAGGRSAVSSATKEELQLVRDAIVSLRSNFRETDPNQHTLDTLEQAIAILIERGSNGGNGGSGGSSDKASRPGDKRPSVNGVGEPCTKVIYFTERTVTPFMSTINKRLGEIRLRDFKNMFDRPGLFRFHFKSYDPEYGLVKEEIVYEDDILPGVDGKIIAWVEEDID</sequence>
<feature type="compositionally biased region" description="Gly residues" evidence="6">
    <location>
        <begin position="1126"/>
        <end position="1135"/>
    </location>
</feature>
<feature type="domain" description="Calponin-homology (CH)" evidence="7">
    <location>
        <begin position="774"/>
        <end position="882"/>
    </location>
</feature>
<name>A0AAW0XMU1_CHEQU</name>
<keyword evidence="3" id="KW-0963">Cytoplasm</keyword>
<feature type="compositionally biased region" description="Low complexity" evidence="6">
    <location>
        <begin position="398"/>
        <end position="425"/>
    </location>
</feature>
<dbReference type="InterPro" id="IPR038207">
    <property type="entry name" value="DIX_dom_sf"/>
</dbReference>
<feature type="compositionally biased region" description="Polar residues" evidence="6">
    <location>
        <begin position="891"/>
        <end position="908"/>
    </location>
</feature>
<dbReference type="Gene3D" id="1.10.418.10">
    <property type="entry name" value="Calponin-like domain"/>
    <property type="match status" value="1"/>
</dbReference>
<feature type="region of interest" description="Disordered" evidence="6">
    <location>
        <begin position="16"/>
        <end position="581"/>
    </location>
</feature>
<protein>
    <recommendedName>
        <fullName evidence="11">Dixin</fullName>
    </recommendedName>
</protein>
<feature type="compositionally biased region" description="Basic residues" evidence="6">
    <location>
        <begin position="1087"/>
        <end position="1098"/>
    </location>
</feature>
<dbReference type="CDD" id="cd21213">
    <property type="entry name" value="CH_DIXDC1"/>
    <property type="match status" value="1"/>
</dbReference>
<dbReference type="PANTHER" id="PTHR10878:SF22">
    <property type="entry name" value="DIXIN"/>
    <property type="match status" value="1"/>
</dbReference>
<feature type="compositionally biased region" description="Gly residues" evidence="6">
    <location>
        <begin position="1350"/>
        <end position="1359"/>
    </location>
</feature>
<feature type="compositionally biased region" description="Low complexity" evidence="6">
    <location>
        <begin position="437"/>
        <end position="450"/>
    </location>
</feature>
<dbReference type="PROSITE" id="PS50021">
    <property type="entry name" value="CH"/>
    <property type="match status" value="1"/>
</dbReference>
<feature type="compositionally biased region" description="Basic and acidic residues" evidence="6">
    <location>
        <begin position="571"/>
        <end position="581"/>
    </location>
</feature>
<keyword evidence="2" id="KW-0217">Developmental protein</keyword>
<feature type="compositionally biased region" description="Low complexity" evidence="6">
    <location>
        <begin position="1114"/>
        <end position="1123"/>
    </location>
</feature>
<evidence type="ECO:0000256" key="1">
    <source>
        <dbReference type="ARBA" id="ARBA00004496"/>
    </source>
</evidence>
<dbReference type="GO" id="GO:0060070">
    <property type="term" value="P:canonical Wnt signaling pathway"/>
    <property type="evidence" value="ECO:0007669"/>
    <property type="project" value="TreeGrafter"/>
</dbReference>
<dbReference type="EMBL" id="JARKIK010000018">
    <property type="protein sequence ID" value="KAK8745826.1"/>
    <property type="molecule type" value="Genomic_DNA"/>
</dbReference>
<dbReference type="InterPro" id="IPR029071">
    <property type="entry name" value="Ubiquitin-like_domsf"/>
</dbReference>